<keyword evidence="8 10" id="KW-0503">Monooxygenase</keyword>
<evidence type="ECO:0000313" key="13">
    <source>
        <dbReference type="Proteomes" id="UP001049176"/>
    </source>
</evidence>
<dbReference type="PROSITE" id="PS00086">
    <property type="entry name" value="CYTOCHROME_P450"/>
    <property type="match status" value="1"/>
</dbReference>
<dbReference type="AlphaFoldDB" id="A0A9P7UW65"/>
<comment type="cofactor">
    <cofactor evidence="1 9">
        <name>heme</name>
        <dbReference type="ChEBI" id="CHEBI:30413"/>
    </cofactor>
</comment>
<evidence type="ECO:0000256" key="6">
    <source>
        <dbReference type="ARBA" id="ARBA00023002"/>
    </source>
</evidence>
<organism evidence="12 13">
    <name type="scientific">Marasmius oreades</name>
    <name type="common">fairy-ring Marasmius</name>
    <dbReference type="NCBI Taxonomy" id="181124"/>
    <lineage>
        <taxon>Eukaryota</taxon>
        <taxon>Fungi</taxon>
        <taxon>Dikarya</taxon>
        <taxon>Basidiomycota</taxon>
        <taxon>Agaricomycotina</taxon>
        <taxon>Agaricomycetes</taxon>
        <taxon>Agaricomycetidae</taxon>
        <taxon>Agaricales</taxon>
        <taxon>Marasmiineae</taxon>
        <taxon>Marasmiaceae</taxon>
        <taxon>Marasmius</taxon>
    </lineage>
</organism>
<dbReference type="EMBL" id="CM032183">
    <property type="protein sequence ID" value="KAG7094714.1"/>
    <property type="molecule type" value="Genomic_DNA"/>
</dbReference>
<evidence type="ECO:0000256" key="4">
    <source>
        <dbReference type="ARBA" id="ARBA00022617"/>
    </source>
</evidence>
<comment type="similarity">
    <text evidence="3 10">Belongs to the cytochrome P450 family.</text>
</comment>
<dbReference type="CDD" id="cd11065">
    <property type="entry name" value="CYP64-like"/>
    <property type="match status" value="1"/>
</dbReference>
<dbReference type="InterPro" id="IPR050364">
    <property type="entry name" value="Cytochrome_P450_fung"/>
</dbReference>
<dbReference type="InterPro" id="IPR036396">
    <property type="entry name" value="Cyt_P450_sf"/>
</dbReference>
<evidence type="ECO:0000256" key="7">
    <source>
        <dbReference type="ARBA" id="ARBA00023004"/>
    </source>
</evidence>
<name>A0A9P7UW65_9AGAR</name>
<keyword evidence="5 9" id="KW-0479">Metal-binding</keyword>
<dbReference type="KEGG" id="more:E1B28_005534"/>
<evidence type="ECO:0000256" key="8">
    <source>
        <dbReference type="ARBA" id="ARBA00023033"/>
    </source>
</evidence>
<keyword evidence="13" id="KW-1185">Reference proteome</keyword>
<evidence type="ECO:0008006" key="14">
    <source>
        <dbReference type="Google" id="ProtNLM"/>
    </source>
</evidence>
<evidence type="ECO:0000256" key="5">
    <source>
        <dbReference type="ARBA" id="ARBA00022723"/>
    </source>
</evidence>
<dbReference type="RefSeq" id="XP_043011184.1">
    <property type="nucleotide sequence ID" value="XM_043150099.1"/>
</dbReference>
<dbReference type="GO" id="GO:0020037">
    <property type="term" value="F:heme binding"/>
    <property type="evidence" value="ECO:0007669"/>
    <property type="project" value="InterPro"/>
</dbReference>
<protein>
    <recommendedName>
        <fullName evidence="14">Cytochrome P450</fullName>
    </recommendedName>
</protein>
<dbReference type="GeneID" id="66074610"/>
<evidence type="ECO:0000256" key="3">
    <source>
        <dbReference type="ARBA" id="ARBA00010617"/>
    </source>
</evidence>
<dbReference type="SUPFAM" id="SSF48264">
    <property type="entry name" value="Cytochrome P450"/>
    <property type="match status" value="1"/>
</dbReference>
<feature type="binding site" description="axial binding residue" evidence="9">
    <location>
        <position position="438"/>
    </location>
    <ligand>
        <name>heme</name>
        <dbReference type="ChEBI" id="CHEBI:30413"/>
    </ligand>
    <ligandPart>
        <name>Fe</name>
        <dbReference type="ChEBI" id="CHEBI:18248"/>
    </ligandPart>
</feature>
<dbReference type="InterPro" id="IPR017972">
    <property type="entry name" value="Cyt_P450_CS"/>
</dbReference>
<dbReference type="InterPro" id="IPR002401">
    <property type="entry name" value="Cyt_P450_E_grp-I"/>
</dbReference>
<evidence type="ECO:0000256" key="10">
    <source>
        <dbReference type="RuleBase" id="RU000461"/>
    </source>
</evidence>
<dbReference type="GO" id="GO:0005506">
    <property type="term" value="F:iron ion binding"/>
    <property type="evidence" value="ECO:0007669"/>
    <property type="project" value="InterPro"/>
</dbReference>
<dbReference type="Gene3D" id="1.10.630.10">
    <property type="entry name" value="Cytochrome P450"/>
    <property type="match status" value="1"/>
</dbReference>
<keyword evidence="6 10" id="KW-0560">Oxidoreductase</keyword>
<keyword evidence="11" id="KW-1133">Transmembrane helix</keyword>
<dbReference type="PRINTS" id="PR00463">
    <property type="entry name" value="EP450I"/>
</dbReference>
<comment type="caution">
    <text evidence="12">The sequence shown here is derived from an EMBL/GenBank/DDBJ whole genome shotgun (WGS) entry which is preliminary data.</text>
</comment>
<sequence length="508" mass="57635">MDKHSLVVLLVTGILGVLIKWWFQRRAIRKLLPPGPPADPFIGHLRIIPRGKQAEEFHEWAKTYGDVMYLEAPGRKMVVLDSVKAAQALLEDKGANYSCRPRLVIWELMGRTSSLTFLPHGKQFLKHRKTLQRFFGKKEALAFDSMLAEEARLLVKNILVSGQGQGDLLKYVHRLTISNIMRVTYGHQVKSDDDVFMHLGQVFTYAISNSGPIGNTPVDLFPWLRHFPSWFPGTYYATLARSCYSTIRMMYDIPIELVMKDKTVTRSFISDKLEELDQNDDPEAFSLEDIKGAGATLFSAGQSTTYDALTAFVLAMVLDPKIQQRAYEEIITVVGQDRLPDLSDRKSLPYLECILQENFRWHVVFPLGVPHRAQEDDFFNGMFIPKGTIVIPNLRGMSRDERVYSDPLKFDPSRYLPAPEGKAEPPYPAMWGFGRRICPGRHFAETAIWHAMACVLATLEILPPTDEKGKVVVPELVITEGFASGIEPFKFEVRARSEKSRALIETID</sequence>
<dbReference type="PANTHER" id="PTHR46300:SF5">
    <property type="entry name" value="CYTOCHROME P450"/>
    <property type="match status" value="1"/>
</dbReference>
<dbReference type="OrthoDB" id="2789670at2759"/>
<gene>
    <name evidence="12" type="ORF">E1B28_005534</name>
</gene>
<evidence type="ECO:0000256" key="11">
    <source>
        <dbReference type="SAM" id="Phobius"/>
    </source>
</evidence>
<keyword evidence="7 9" id="KW-0408">Iron</keyword>
<evidence type="ECO:0000313" key="12">
    <source>
        <dbReference type="EMBL" id="KAG7094714.1"/>
    </source>
</evidence>
<keyword evidence="11" id="KW-0812">Transmembrane</keyword>
<keyword evidence="4 9" id="KW-0349">Heme</keyword>
<comment type="pathway">
    <text evidence="2">Secondary metabolite biosynthesis.</text>
</comment>
<feature type="transmembrane region" description="Helical" evidence="11">
    <location>
        <begin position="6"/>
        <end position="23"/>
    </location>
</feature>
<dbReference type="Pfam" id="PF00067">
    <property type="entry name" value="p450"/>
    <property type="match status" value="1"/>
</dbReference>
<dbReference type="Proteomes" id="UP001049176">
    <property type="component" value="Chromosome 3"/>
</dbReference>
<dbReference type="GO" id="GO:0004497">
    <property type="term" value="F:monooxygenase activity"/>
    <property type="evidence" value="ECO:0007669"/>
    <property type="project" value="UniProtKB-KW"/>
</dbReference>
<evidence type="ECO:0000256" key="9">
    <source>
        <dbReference type="PIRSR" id="PIRSR602401-1"/>
    </source>
</evidence>
<evidence type="ECO:0000256" key="1">
    <source>
        <dbReference type="ARBA" id="ARBA00001971"/>
    </source>
</evidence>
<dbReference type="GO" id="GO:0016705">
    <property type="term" value="F:oxidoreductase activity, acting on paired donors, with incorporation or reduction of molecular oxygen"/>
    <property type="evidence" value="ECO:0007669"/>
    <property type="project" value="InterPro"/>
</dbReference>
<accession>A0A9P7UW65</accession>
<dbReference type="PANTHER" id="PTHR46300">
    <property type="entry name" value="P450, PUTATIVE (EUROFUNG)-RELATED-RELATED"/>
    <property type="match status" value="1"/>
</dbReference>
<evidence type="ECO:0000256" key="2">
    <source>
        <dbReference type="ARBA" id="ARBA00005179"/>
    </source>
</evidence>
<reference evidence="12" key="1">
    <citation type="journal article" date="2021" name="Genome Biol. Evol.">
        <title>The assembled and annotated genome of the fairy-ring fungus Marasmius oreades.</title>
        <authorList>
            <person name="Hiltunen M."/>
            <person name="Ament-Velasquez S.L."/>
            <person name="Johannesson H."/>
        </authorList>
    </citation>
    <scope>NUCLEOTIDE SEQUENCE</scope>
    <source>
        <strain evidence="12">03SP1</strain>
    </source>
</reference>
<proteinExistence type="inferred from homology"/>
<keyword evidence="11" id="KW-0472">Membrane</keyword>
<dbReference type="InterPro" id="IPR001128">
    <property type="entry name" value="Cyt_P450"/>
</dbReference>